<proteinExistence type="predicted"/>
<evidence type="ECO:0000313" key="1">
    <source>
        <dbReference type="EMBL" id="UQZ82168.1"/>
    </source>
</evidence>
<dbReference type="EMBL" id="CP027059">
    <property type="protein sequence ID" value="UQZ82168.1"/>
    <property type="molecule type" value="Genomic_DNA"/>
</dbReference>
<dbReference type="RefSeq" id="WP_249864340.1">
    <property type="nucleotide sequence ID" value="NZ_CP027059.1"/>
</dbReference>
<reference evidence="1" key="2">
    <citation type="journal article" date="2021" name="J Anim Sci Technol">
        <title>Complete genome sequence of Paenibacillus konkukensis sp. nov. SK3146 as a potential probiotic strain.</title>
        <authorList>
            <person name="Jung H.I."/>
            <person name="Park S."/>
            <person name="Niu K.M."/>
            <person name="Lee S.W."/>
            <person name="Kothari D."/>
            <person name="Yi K.J."/>
            <person name="Kim S.K."/>
        </authorList>
    </citation>
    <scope>NUCLEOTIDE SEQUENCE</scope>
    <source>
        <strain evidence="1">SK3146</strain>
    </source>
</reference>
<protein>
    <submittedName>
        <fullName evidence="1">Uncharacterized protein</fullName>
    </submittedName>
</protein>
<evidence type="ECO:0000313" key="2">
    <source>
        <dbReference type="Proteomes" id="UP001057134"/>
    </source>
</evidence>
<reference evidence="1" key="1">
    <citation type="submission" date="2018-02" db="EMBL/GenBank/DDBJ databases">
        <authorList>
            <person name="Kim S.-K."/>
            <person name="Jung H.-I."/>
            <person name="Lee S.-W."/>
        </authorList>
    </citation>
    <scope>NUCLEOTIDE SEQUENCE</scope>
    <source>
        <strain evidence="1">SK3146</strain>
    </source>
</reference>
<sequence>MTKEFENYNKVVMEKKIKTLELSAYLENGLYTFDKDLRTVFNTAKTNHPMINHLKNTQKEDQLSLVVEDSGPKYFNGSILWFCINGDVRIFSDDKILVICTNKESYQRKIANYTYFSSFFRIPAYINQDPKHNILTEAFINLNFESTAH</sequence>
<organism evidence="1 2">
    <name type="scientific">Paenibacillus konkukensis</name>
    <dbReference type="NCBI Taxonomy" id="2020716"/>
    <lineage>
        <taxon>Bacteria</taxon>
        <taxon>Bacillati</taxon>
        <taxon>Bacillota</taxon>
        <taxon>Bacilli</taxon>
        <taxon>Bacillales</taxon>
        <taxon>Paenibacillaceae</taxon>
        <taxon>Paenibacillus</taxon>
    </lineage>
</organism>
<keyword evidence="2" id="KW-1185">Reference proteome</keyword>
<gene>
    <name evidence="1" type="ORF">SK3146_01325</name>
</gene>
<accession>A0ABY4RKS1</accession>
<name>A0ABY4RKS1_9BACL</name>
<dbReference type="Proteomes" id="UP001057134">
    <property type="component" value="Chromosome"/>
</dbReference>